<evidence type="ECO:0000259" key="10">
    <source>
        <dbReference type="PROSITE" id="PS51192"/>
    </source>
</evidence>
<keyword evidence="4 7" id="KW-0347">Helicase</keyword>
<comment type="catalytic activity">
    <reaction evidence="6 7">
        <text>ATP + H2O = ADP + phosphate + H(+)</text>
        <dbReference type="Rhea" id="RHEA:13065"/>
        <dbReference type="ChEBI" id="CHEBI:15377"/>
        <dbReference type="ChEBI" id="CHEBI:15378"/>
        <dbReference type="ChEBI" id="CHEBI:30616"/>
        <dbReference type="ChEBI" id="CHEBI:43474"/>
        <dbReference type="ChEBI" id="CHEBI:456216"/>
        <dbReference type="EC" id="3.6.4.13"/>
    </reaction>
</comment>
<dbReference type="PANTHER" id="PTHR47959:SF13">
    <property type="entry name" value="ATP-DEPENDENT RNA HELICASE RHLE"/>
    <property type="match status" value="1"/>
</dbReference>
<evidence type="ECO:0000256" key="6">
    <source>
        <dbReference type="ARBA" id="ARBA00047984"/>
    </source>
</evidence>
<evidence type="ECO:0000256" key="7">
    <source>
        <dbReference type="HAMAP-Rule" id="MF_00968"/>
    </source>
</evidence>
<evidence type="ECO:0000313" key="14">
    <source>
        <dbReference type="Proteomes" id="UP000280434"/>
    </source>
</evidence>
<evidence type="ECO:0000259" key="12">
    <source>
        <dbReference type="PROSITE" id="PS51195"/>
    </source>
</evidence>
<comment type="caution">
    <text evidence="13">The sequence shown here is derived from an EMBL/GenBank/DDBJ whole genome shotgun (WGS) entry which is preliminary data.</text>
</comment>
<evidence type="ECO:0000259" key="11">
    <source>
        <dbReference type="PROSITE" id="PS51194"/>
    </source>
</evidence>
<dbReference type="FunFam" id="3.40.50.300:FF:000108">
    <property type="entry name" value="ATP-dependent RNA helicase RhlE"/>
    <property type="match status" value="1"/>
</dbReference>
<dbReference type="Proteomes" id="UP000280434">
    <property type="component" value="Unassembled WGS sequence"/>
</dbReference>
<dbReference type="EC" id="3.6.4.13" evidence="7"/>
<feature type="domain" description="Helicase C-terminal" evidence="11">
    <location>
        <begin position="220"/>
        <end position="382"/>
    </location>
</feature>
<dbReference type="OrthoDB" id="5297934at2"/>
<dbReference type="RefSeq" id="WP_121277516.1">
    <property type="nucleotide sequence ID" value="NZ_RBZV01000003.1"/>
</dbReference>
<dbReference type="PROSITE" id="PS51195">
    <property type="entry name" value="Q_MOTIF"/>
    <property type="match status" value="1"/>
</dbReference>
<accession>A0A494XEB1</accession>
<feature type="compositionally biased region" description="Basic and acidic residues" evidence="9">
    <location>
        <begin position="481"/>
        <end position="493"/>
    </location>
</feature>
<dbReference type="CDD" id="cd00268">
    <property type="entry name" value="DEADc"/>
    <property type="match status" value="1"/>
</dbReference>
<feature type="compositionally biased region" description="Low complexity" evidence="9">
    <location>
        <begin position="465"/>
        <end position="479"/>
    </location>
</feature>
<dbReference type="InterPro" id="IPR014001">
    <property type="entry name" value="Helicase_ATP-bd"/>
</dbReference>
<feature type="domain" description="Helicase ATP-binding" evidence="10">
    <location>
        <begin position="32"/>
        <end position="209"/>
    </location>
</feature>
<gene>
    <name evidence="7" type="primary">rhlE</name>
    <name evidence="13" type="ORF">D7S89_10020</name>
</gene>
<feature type="region of interest" description="Disordered" evidence="9">
    <location>
        <begin position="372"/>
        <end position="541"/>
    </location>
</feature>
<dbReference type="FunFam" id="3.40.50.300:FF:000468">
    <property type="entry name" value="ATP-dependent RNA helicase RhlE"/>
    <property type="match status" value="1"/>
</dbReference>
<dbReference type="PROSITE" id="PS51192">
    <property type="entry name" value="HELICASE_ATP_BIND_1"/>
    <property type="match status" value="1"/>
</dbReference>
<evidence type="ECO:0000256" key="2">
    <source>
        <dbReference type="ARBA" id="ARBA00022741"/>
    </source>
</evidence>
<dbReference type="CDD" id="cd18787">
    <property type="entry name" value="SF2_C_DEAD"/>
    <property type="match status" value="1"/>
</dbReference>
<dbReference type="GO" id="GO:0042255">
    <property type="term" value="P:ribosome assembly"/>
    <property type="evidence" value="ECO:0007669"/>
    <property type="project" value="InterPro"/>
</dbReference>
<dbReference type="InterPro" id="IPR044742">
    <property type="entry name" value="DEAD/DEAH_RhlB"/>
</dbReference>
<feature type="domain" description="DEAD-box RNA helicase Q" evidence="12">
    <location>
        <begin position="1"/>
        <end position="29"/>
    </location>
</feature>
<organism evidence="13 14">
    <name type="scientific">Trinickia fusca</name>
    <dbReference type="NCBI Taxonomy" id="2419777"/>
    <lineage>
        <taxon>Bacteria</taxon>
        <taxon>Pseudomonadati</taxon>
        <taxon>Pseudomonadota</taxon>
        <taxon>Betaproteobacteria</taxon>
        <taxon>Burkholderiales</taxon>
        <taxon>Burkholderiaceae</taxon>
        <taxon>Trinickia</taxon>
    </lineage>
</organism>
<dbReference type="PANTHER" id="PTHR47959">
    <property type="entry name" value="ATP-DEPENDENT RNA HELICASE RHLE-RELATED"/>
    <property type="match status" value="1"/>
</dbReference>
<dbReference type="PROSITE" id="PS51194">
    <property type="entry name" value="HELICASE_CTER"/>
    <property type="match status" value="1"/>
</dbReference>
<dbReference type="GO" id="GO:0005829">
    <property type="term" value="C:cytosol"/>
    <property type="evidence" value="ECO:0007669"/>
    <property type="project" value="TreeGrafter"/>
</dbReference>
<dbReference type="GO" id="GO:0009266">
    <property type="term" value="P:response to temperature stimulus"/>
    <property type="evidence" value="ECO:0007669"/>
    <property type="project" value="UniProtKB-ARBA"/>
</dbReference>
<dbReference type="SMART" id="SM00490">
    <property type="entry name" value="HELICc"/>
    <property type="match status" value="1"/>
</dbReference>
<keyword evidence="14" id="KW-1185">Reference proteome</keyword>
<dbReference type="InterPro" id="IPR000629">
    <property type="entry name" value="RNA-helicase_DEAD-box_CS"/>
</dbReference>
<dbReference type="GO" id="GO:0003676">
    <property type="term" value="F:nucleic acid binding"/>
    <property type="evidence" value="ECO:0007669"/>
    <property type="project" value="InterPro"/>
</dbReference>
<evidence type="ECO:0000256" key="4">
    <source>
        <dbReference type="ARBA" id="ARBA00022806"/>
    </source>
</evidence>
<keyword evidence="5 7" id="KW-0067">ATP-binding</keyword>
<evidence type="ECO:0000256" key="5">
    <source>
        <dbReference type="ARBA" id="ARBA00022840"/>
    </source>
</evidence>
<protein>
    <recommendedName>
        <fullName evidence="7">ATP-dependent RNA helicase RhlE</fullName>
        <ecNumber evidence="7">3.6.4.13</ecNumber>
    </recommendedName>
</protein>
<dbReference type="SUPFAM" id="SSF52540">
    <property type="entry name" value="P-loop containing nucleoside triphosphate hydrolases"/>
    <property type="match status" value="1"/>
</dbReference>
<proteinExistence type="inferred from homology"/>
<dbReference type="GO" id="GO:0003724">
    <property type="term" value="F:RNA helicase activity"/>
    <property type="evidence" value="ECO:0007669"/>
    <property type="project" value="UniProtKB-UniRule"/>
</dbReference>
<evidence type="ECO:0000256" key="1">
    <source>
        <dbReference type="ARBA" id="ARBA00022490"/>
    </source>
</evidence>
<feature type="short sequence motif" description="Q motif" evidence="8">
    <location>
        <begin position="1"/>
        <end position="29"/>
    </location>
</feature>
<dbReference type="GO" id="GO:0005524">
    <property type="term" value="F:ATP binding"/>
    <property type="evidence" value="ECO:0007669"/>
    <property type="project" value="UniProtKB-UniRule"/>
</dbReference>
<dbReference type="InterPro" id="IPR027417">
    <property type="entry name" value="P-loop_NTPase"/>
</dbReference>
<dbReference type="PROSITE" id="PS00039">
    <property type="entry name" value="DEAD_ATP_HELICASE"/>
    <property type="match status" value="1"/>
</dbReference>
<feature type="compositionally biased region" description="Low complexity" evidence="9">
    <location>
        <begin position="390"/>
        <end position="399"/>
    </location>
</feature>
<reference evidence="13 14" key="1">
    <citation type="submission" date="2018-10" db="EMBL/GenBank/DDBJ databases">
        <title>Paraburkholderia sp. 7MK8-2, isolated from soil.</title>
        <authorList>
            <person name="Gao Z.-H."/>
            <person name="Qiu L.-H."/>
        </authorList>
    </citation>
    <scope>NUCLEOTIDE SEQUENCE [LARGE SCALE GENOMIC DNA]</scope>
    <source>
        <strain evidence="13 14">7MK8-2</strain>
    </source>
</reference>
<dbReference type="AlphaFoldDB" id="A0A494XEB1"/>
<dbReference type="Gene3D" id="3.40.50.300">
    <property type="entry name" value="P-loop containing nucleotide triphosphate hydrolases"/>
    <property type="match status" value="2"/>
</dbReference>
<comment type="function">
    <text evidence="7">DEAD-box RNA helicase involved in ribosome assembly. Has RNA-dependent ATPase activity and unwinds double-stranded RNA.</text>
</comment>
<dbReference type="GO" id="GO:0016887">
    <property type="term" value="F:ATP hydrolysis activity"/>
    <property type="evidence" value="ECO:0007669"/>
    <property type="project" value="RHEA"/>
</dbReference>
<keyword evidence="2 7" id="KW-0547">Nucleotide-binding</keyword>
<keyword evidence="3 7" id="KW-0378">Hydrolase</keyword>
<dbReference type="InterPro" id="IPR001650">
    <property type="entry name" value="Helicase_C-like"/>
</dbReference>
<evidence type="ECO:0000256" key="3">
    <source>
        <dbReference type="ARBA" id="ARBA00022801"/>
    </source>
</evidence>
<comment type="subcellular location">
    <subcellularLocation>
        <location evidence="7">Cytoplasm</location>
    </subcellularLocation>
</comment>
<feature type="compositionally biased region" description="Basic and acidic residues" evidence="9">
    <location>
        <begin position="425"/>
        <end position="439"/>
    </location>
</feature>
<dbReference type="Pfam" id="PF00270">
    <property type="entry name" value="DEAD"/>
    <property type="match status" value="1"/>
</dbReference>
<dbReference type="HAMAP" id="MF_00968">
    <property type="entry name" value="DEAD_helicase_RhlE"/>
    <property type="match status" value="1"/>
</dbReference>
<name>A0A494XEB1_9BURK</name>
<dbReference type="EMBL" id="RBZV01000003">
    <property type="protein sequence ID" value="RKP49127.1"/>
    <property type="molecule type" value="Genomic_DNA"/>
</dbReference>
<dbReference type="InterPro" id="IPR014014">
    <property type="entry name" value="RNA_helicase_DEAD_Q_motif"/>
</dbReference>
<dbReference type="InterPro" id="IPR011545">
    <property type="entry name" value="DEAD/DEAH_box_helicase_dom"/>
</dbReference>
<comment type="similarity">
    <text evidence="7">Belongs to the DEAD box helicase family. RhlE subfamily.</text>
</comment>
<dbReference type="InterPro" id="IPR050079">
    <property type="entry name" value="DEAD_box_RNA_helicase"/>
</dbReference>
<evidence type="ECO:0000256" key="8">
    <source>
        <dbReference type="PROSITE-ProRule" id="PRU00552"/>
    </source>
</evidence>
<dbReference type="SMART" id="SM00487">
    <property type="entry name" value="DEXDc"/>
    <property type="match status" value="1"/>
</dbReference>
<evidence type="ECO:0000313" key="13">
    <source>
        <dbReference type="EMBL" id="RKP49127.1"/>
    </source>
</evidence>
<evidence type="ECO:0000256" key="9">
    <source>
        <dbReference type="SAM" id="MobiDB-lite"/>
    </source>
</evidence>
<sequence>MSFDSLGLSEPLVRAVNELGYTSPTPIQKQAIPAVLAGGDLLAGAQTGTGKTAGFTLPILQRLASANANGAPARRAVRALILTPTRELAAQVEESVRAYGKYLKLKSTVLFGGVGINPQIDALKRGVEIVVATPGRLLDHMQQKTIDVSSLEILVLDEADRMLDMGFIHDIKRVLARLPAQRQNLLFSATFSDEIKALADSLLDAPALIEVARRNTTTELVDQKVYPVDRDRKRELLTHLIRQHDWFQVLVFTRTKHGANRLAEQLTKDGISSLAIHGNKSQSARTRALAEFKDGTLQVLVATDIAARGIDIDQLPHVVNFDLPNVPEDYVHRIGRTGRAGASGEAVSLVCVDEKQLLKDIEKLIKRTVPQEVIPGFEPDPNAKPEPIQQRRGQQQGGARKPREEQGQAQPRGRQESNARPAQNARREGGGENRGRSEQATKAAQPARRERSGNANGNDNGGARGAQSQQRQQQPQARPQQKREPAARHEARPAKPQAARAESGNGNAPAHGGRKQSSNPGALLGGKPRPSSPTGNGPRGR</sequence>
<keyword evidence="7" id="KW-0690">Ribosome biogenesis</keyword>
<keyword evidence="1 7" id="KW-0963">Cytoplasm</keyword>
<dbReference type="Pfam" id="PF00271">
    <property type="entry name" value="Helicase_C"/>
    <property type="match status" value="1"/>
</dbReference>
<dbReference type="InterPro" id="IPR028622">
    <property type="entry name" value="DEAD_helicase_RhlE"/>
</dbReference>